<evidence type="ECO:0000256" key="1">
    <source>
        <dbReference type="SAM" id="MobiDB-lite"/>
    </source>
</evidence>
<reference evidence="3" key="2">
    <citation type="submission" date="2015-01" db="EMBL/GenBank/DDBJ databases">
        <title>Evolutionary Origins and Diversification of the Mycorrhizal Mutualists.</title>
        <authorList>
            <consortium name="DOE Joint Genome Institute"/>
            <consortium name="Mycorrhizal Genomics Consortium"/>
            <person name="Kohler A."/>
            <person name="Kuo A."/>
            <person name="Nagy L.G."/>
            <person name="Floudas D."/>
            <person name="Copeland A."/>
            <person name="Barry K.W."/>
            <person name="Cichocki N."/>
            <person name="Veneault-Fourrey C."/>
            <person name="LaButti K."/>
            <person name="Lindquist E.A."/>
            <person name="Lipzen A."/>
            <person name="Lundell T."/>
            <person name="Morin E."/>
            <person name="Murat C."/>
            <person name="Riley R."/>
            <person name="Ohm R."/>
            <person name="Sun H."/>
            <person name="Tunlid A."/>
            <person name="Henrissat B."/>
            <person name="Grigoriev I.V."/>
            <person name="Hibbett D.S."/>
            <person name="Martin F."/>
        </authorList>
    </citation>
    <scope>NUCLEOTIDE SEQUENCE [LARGE SCALE GENOMIC DNA]</scope>
    <source>
        <strain evidence="3">441</strain>
    </source>
</reference>
<organism evidence="2 3">
    <name type="scientific">Pisolithus microcarpus 441</name>
    <dbReference type="NCBI Taxonomy" id="765257"/>
    <lineage>
        <taxon>Eukaryota</taxon>
        <taxon>Fungi</taxon>
        <taxon>Dikarya</taxon>
        <taxon>Basidiomycota</taxon>
        <taxon>Agaricomycotina</taxon>
        <taxon>Agaricomycetes</taxon>
        <taxon>Agaricomycetidae</taxon>
        <taxon>Boletales</taxon>
        <taxon>Sclerodermatineae</taxon>
        <taxon>Pisolithaceae</taxon>
        <taxon>Pisolithus</taxon>
    </lineage>
</organism>
<evidence type="ECO:0000313" key="2">
    <source>
        <dbReference type="EMBL" id="KIK27232.1"/>
    </source>
</evidence>
<reference evidence="2 3" key="1">
    <citation type="submission" date="2014-04" db="EMBL/GenBank/DDBJ databases">
        <authorList>
            <consortium name="DOE Joint Genome Institute"/>
            <person name="Kuo A."/>
            <person name="Kohler A."/>
            <person name="Costa M.D."/>
            <person name="Nagy L.G."/>
            <person name="Floudas D."/>
            <person name="Copeland A."/>
            <person name="Barry K.W."/>
            <person name="Cichocki N."/>
            <person name="Veneault-Fourrey C."/>
            <person name="LaButti K."/>
            <person name="Lindquist E.A."/>
            <person name="Lipzen A."/>
            <person name="Lundell T."/>
            <person name="Morin E."/>
            <person name="Murat C."/>
            <person name="Sun H."/>
            <person name="Tunlid A."/>
            <person name="Henrissat B."/>
            <person name="Grigoriev I.V."/>
            <person name="Hibbett D.S."/>
            <person name="Martin F."/>
            <person name="Nordberg H.P."/>
            <person name="Cantor M.N."/>
            <person name="Hua S.X."/>
        </authorList>
    </citation>
    <scope>NUCLEOTIDE SEQUENCE [LARGE SCALE GENOMIC DNA]</scope>
    <source>
        <strain evidence="2 3">441</strain>
    </source>
</reference>
<feature type="compositionally biased region" description="Polar residues" evidence="1">
    <location>
        <begin position="92"/>
        <end position="103"/>
    </location>
</feature>
<dbReference type="EMBL" id="KN833697">
    <property type="protein sequence ID" value="KIK27232.1"/>
    <property type="molecule type" value="Genomic_DNA"/>
</dbReference>
<protein>
    <submittedName>
        <fullName evidence="2">Uncharacterized protein</fullName>
    </submittedName>
</protein>
<keyword evidence="3" id="KW-1185">Reference proteome</keyword>
<feature type="region of interest" description="Disordered" evidence="1">
    <location>
        <begin position="82"/>
        <end position="103"/>
    </location>
</feature>
<name>A0A0C9ZYD3_9AGAM</name>
<gene>
    <name evidence="2" type="ORF">PISMIDRAFT_202701</name>
</gene>
<dbReference type="AlphaFoldDB" id="A0A0C9ZYD3"/>
<evidence type="ECO:0000313" key="3">
    <source>
        <dbReference type="Proteomes" id="UP000054018"/>
    </source>
</evidence>
<sequence length="103" mass="11406">MHACAITSPQMSSLTDPESVINEYVELTVRPALINLIINTGMGRGWYFCGFRQSLTSLAPSLARRLQRTTNCLNFSPVCQSTRLSDEPPGESFSTGSHFSIHR</sequence>
<accession>A0A0C9ZYD3</accession>
<proteinExistence type="predicted"/>
<dbReference type="Proteomes" id="UP000054018">
    <property type="component" value="Unassembled WGS sequence"/>
</dbReference>
<dbReference type="HOGENOM" id="CLU_2264772_0_0_1"/>